<feature type="active site" description="GMP-histidine intermediate" evidence="15">
    <location>
        <position position="50"/>
    </location>
</feature>
<dbReference type="EC" id="2.7.7.62" evidence="14"/>
<comment type="catalytic activity">
    <reaction evidence="1 14">
        <text>adenosylcob(III)inamide + ATP = adenosylcob(III)inamide phosphate + ADP + H(+)</text>
        <dbReference type="Rhea" id="RHEA:15769"/>
        <dbReference type="ChEBI" id="CHEBI:2480"/>
        <dbReference type="ChEBI" id="CHEBI:15378"/>
        <dbReference type="ChEBI" id="CHEBI:30616"/>
        <dbReference type="ChEBI" id="CHEBI:58502"/>
        <dbReference type="ChEBI" id="CHEBI:456216"/>
        <dbReference type="EC" id="2.7.1.156"/>
    </reaction>
</comment>
<comment type="catalytic activity">
    <reaction evidence="2 14">
        <text>adenosylcob(III)inamide phosphate + GTP + H(+) = adenosylcob(III)inamide-GDP + diphosphate</text>
        <dbReference type="Rhea" id="RHEA:22712"/>
        <dbReference type="ChEBI" id="CHEBI:15378"/>
        <dbReference type="ChEBI" id="CHEBI:33019"/>
        <dbReference type="ChEBI" id="CHEBI:37565"/>
        <dbReference type="ChEBI" id="CHEBI:58502"/>
        <dbReference type="ChEBI" id="CHEBI:60487"/>
        <dbReference type="EC" id="2.7.7.62"/>
    </reaction>
</comment>
<evidence type="ECO:0000256" key="2">
    <source>
        <dbReference type="ARBA" id="ARBA00000711"/>
    </source>
</evidence>
<dbReference type="GO" id="GO:0008820">
    <property type="term" value="F:cobinamide phosphate guanylyltransferase activity"/>
    <property type="evidence" value="ECO:0007669"/>
    <property type="project" value="UniProtKB-UniRule"/>
</dbReference>
<comment type="function">
    <text evidence="4 14">Catalyzes ATP-dependent phosphorylation of adenosylcobinamide and addition of GMP to adenosylcobinamide phosphate.</text>
</comment>
<feature type="binding site" evidence="16">
    <location>
        <begin position="9"/>
        <end position="16"/>
    </location>
    <ligand>
        <name>GTP</name>
        <dbReference type="ChEBI" id="CHEBI:37565"/>
    </ligand>
</feature>
<feature type="binding site" evidence="16">
    <location>
        <position position="95"/>
    </location>
    <ligand>
        <name>GTP</name>
        <dbReference type="ChEBI" id="CHEBI:37565"/>
    </ligand>
</feature>
<dbReference type="GO" id="GO:0009236">
    <property type="term" value="P:cobalamin biosynthetic process"/>
    <property type="evidence" value="ECO:0007669"/>
    <property type="project" value="UniProtKB-UniRule"/>
</dbReference>
<proteinExistence type="inferred from homology"/>
<dbReference type="PANTHER" id="PTHR34848:SF1">
    <property type="entry name" value="BIFUNCTIONAL ADENOSYLCOBALAMIN BIOSYNTHESIS PROTEIN COBU"/>
    <property type="match status" value="1"/>
</dbReference>
<sequence length="193" mass="21103">MSEITLITGGCRSGKSRYAQRAAEDRGGKRLFIATAPVLDDEMRRRIARHRAERRERDWDTWEEQYDLAGRLGRLGERSDSASGGNTGYDVALCDCLTLWVNNLFYASKDGAPLEEDQMAARTREMCAVARAIPIPVFLVTNEVGLGIAPADGIGRRFRDLAGRCNQEAAAAADSVVLMVSGIPISLKEPSKG</sequence>
<evidence type="ECO:0000256" key="5">
    <source>
        <dbReference type="ARBA" id="ARBA00004692"/>
    </source>
</evidence>
<evidence type="ECO:0000256" key="7">
    <source>
        <dbReference type="ARBA" id="ARBA00007490"/>
    </source>
</evidence>
<dbReference type="NCBIfam" id="NF004469">
    <property type="entry name" value="PRK05800.1"/>
    <property type="match status" value="1"/>
</dbReference>
<evidence type="ECO:0000256" key="3">
    <source>
        <dbReference type="ARBA" id="ARBA00001522"/>
    </source>
</evidence>
<comment type="pathway">
    <text evidence="5 14">Cofactor biosynthesis; adenosylcobalamin biosynthesis; adenosylcobalamin from cob(II)yrinate a,c-diamide: step 6/7.</text>
</comment>
<dbReference type="CDD" id="cd00544">
    <property type="entry name" value="CobU"/>
    <property type="match status" value="1"/>
</dbReference>
<dbReference type="EMBL" id="CAADFT010000004">
    <property type="protein sequence ID" value="VFK39127.1"/>
    <property type="molecule type" value="Genomic_DNA"/>
</dbReference>
<feature type="binding site" evidence="16">
    <location>
        <position position="63"/>
    </location>
    <ligand>
        <name>GTP</name>
        <dbReference type="ChEBI" id="CHEBI:37565"/>
    </ligand>
</feature>
<keyword evidence="13 14" id="KW-0342">GTP-binding</keyword>
<evidence type="ECO:0000256" key="1">
    <source>
        <dbReference type="ARBA" id="ARBA00000312"/>
    </source>
</evidence>
<evidence type="ECO:0000256" key="9">
    <source>
        <dbReference type="ARBA" id="ARBA00022679"/>
    </source>
</evidence>
<evidence type="ECO:0000256" key="8">
    <source>
        <dbReference type="ARBA" id="ARBA00022573"/>
    </source>
</evidence>
<organism evidence="17">
    <name type="scientific">Candidatus Kentrum sp. TC</name>
    <dbReference type="NCBI Taxonomy" id="2126339"/>
    <lineage>
        <taxon>Bacteria</taxon>
        <taxon>Pseudomonadati</taxon>
        <taxon>Pseudomonadota</taxon>
        <taxon>Gammaproteobacteria</taxon>
        <taxon>Candidatus Kentrum</taxon>
    </lineage>
</organism>
<evidence type="ECO:0000256" key="15">
    <source>
        <dbReference type="PIRSR" id="PIRSR006135-1"/>
    </source>
</evidence>
<dbReference type="InterPro" id="IPR027417">
    <property type="entry name" value="P-loop_NTPase"/>
</dbReference>
<comment type="similarity">
    <text evidence="7 14">Belongs to the CobU/CobP family.</text>
</comment>
<keyword evidence="10 14" id="KW-0547">Nucleotide-binding</keyword>
<evidence type="ECO:0000256" key="16">
    <source>
        <dbReference type="PIRSR" id="PIRSR006135-2"/>
    </source>
</evidence>
<dbReference type="SUPFAM" id="SSF52540">
    <property type="entry name" value="P-loop containing nucleoside triphosphate hydrolases"/>
    <property type="match status" value="1"/>
</dbReference>
<keyword evidence="17" id="KW-0548">Nucleotidyltransferase</keyword>
<accession>A0A450YC56</accession>
<evidence type="ECO:0000256" key="14">
    <source>
        <dbReference type="PIRNR" id="PIRNR006135"/>
    </source>
</evidence>
<evidence type="ECO:0000256" key="6">
    <source>
        <dbReference type="ARBA" id="ARBA00005159"/>
    </source>
</evidence>
<dbReference type="EC" id="2.7.1.156" evidence="14"/>
<feature type="binding site" evidence="16">
    <location>
        <begin position="51"/>
        <end position="54"/>
    </location>
    <ligand>
        <name>GTP</name>
        <dbReference type="ChEBI" id="CHEBI:37565"/>
    </ligand>
</feature>
<dbReference type="InterPro" id="IPR003203">
    <property type="entry name" value="CobU/CobP"/>
</dbReference>
<feature type="binding site" evidence="16">
    <location>
        <begin position="34"/>
        <end position="36"/>
    </location>
    <ligand>
        <name>GTP</name>
        <dbReference type="ChEBI" id="CHEBI:37565"/>
    </ligand>
</feature>
<dbReference type="PANTHER" id="PTHR34848">
    <property type="match status" value="1"/>
</dbReference>
<dbReference type="Gene3D" id="3.40.50.300">
    <property type="entry name" value="P-loop containing nucleotide triphosphate hydrolases"/>
    <property type="match status" value="1"/>
</dbReference>
<dbReference type="GO" id="GO:0005524">
    <property type="term" value="F:ATP binding"/>
    <property type="evidence" value="ECO:0007669"/>
    <property type="project" value="UniProtKB-UniRule"/>
</dbReference>
<evidence type="ECO:0000256" key="13">
    <source>
        <dbReference type="ARBA" id="ARBA00023134"/>
    </source>
</evidence>
<comment type="catalytic activity">
    <reaction evidence="3">
        <text>adenosylcob(III)inamide + GTP = adenosylcob(III)inamide phosphate + GDP + H(+)</text>
        <dbReference type="Rhea" id="RHEA:15765"/>
        <dbReference type="ChEBI" id="CHEBI:2480"/>
        <dbReference type="ChEBI" id="CHEBI:15378"/>
        <dbReference type="ChEBI" id="CHEBI:37565"/>
        <dbReference type="ChEBI" id="CHEBI:58189"/>
        <dbReference type="ChEBI" id="CHEBI:58502"/>
        <dbReference type="EC" id="2.7.1.156"/>
    </reaction>
</comment>
<dbReference type="PIRSF" id="PIRSF006135">
    <property type="entry name" value="CobU"/>
    <property type="match status" value="1"/>
</dbReference>
<dbReference type="AlphaFoldDB" id="A0A450YC56"/>
<comment type="pathway">
    <text evidence="6 14">Cofactor biosynthesis; adenosylcobalamin biosynthesis; adenosylcobalamin from cob(II)yrinate a,c-diamide: step 5/7.</text>
</comment>
<evidence type="ECO:0000256" key="12">
    <source>
        <dbReference type="ARBA" id="ARBA00022840"/>
    </source>
</evidence>
<reference evidence="17" key="1">
    <citation type="submission" date="2019-02" db="EMBL/GenBank/DDBJ databases">
        <authorList>
            <person name="Gruber-Vodicka R. H."/>
            <person name="Seah K. B. B."/>
        </authorList>
    </citation>
    <scope>NUCLEOTIDE SEQUENCE</scope>
    <source>
        <strain evidence="17">BECK_BZ125</strain>
    </source>
</reference>
<dbReference type="Pfam" id="PF02283">
    <property type="entry name" value="CobU"/>
    <property type="match status" value="1"/>
</dbReference>
<gene>
    <name evidence="17" type="ORF">BECKTC1821E_GA0114239_100412</name>
</gene>
<keyword evidence="12 14" id="KW-0067">ATP-binding</keyword>
<keyword evidence="11 14" id="KW-0418">Kinase</keyword>
<dbReference type="UniPathway" id="UPA00148">
    <property type="reaction ID" value="UER00236"/>
</dbReference>
<evidence type="ECO:0000256" key="10">
    <source>
        <dbReference type="ARBA" id="ARBA00022741"/>
    </source>
</evidence>
<evidence type="ECO:0000256" key="11">
    <source>
        <dbReference type="ARBA" id="ARBA00022777"/>
    </source>
</evidence>
<dbReference type="GO" id="GO:0005525">
    <property type="term" value="F:GTP binding"/>
    <property type="evidence" value="ECO:0007669"/>
    <property type="project" value="UniProtKB-UniRule"/>
</dbReference>
<keyword evidence="9 14" id="KW-0808">Transferase</keyword>
<evidence type="ECO:0000313" key="17">
    <source>
        <dbReference type="EMBL" id="VFK39127.1"/>
    </source>
</evidence>
<dbReference type="GO" id="GO:0043752">
    <property type="term" value="F:adenosylcobinamide kinase activity"/>
    <property type="evidence" value="ECO:0007669"/>
    <property type="project" value="UniProtKB-EC"/>
</dbReference>
<protein>
    <recommendedName>
        <fullName evidence="14">Bifunctional adenosylcobalamin biosynthesis protein</fullName>
        <ecNumber evidence="14">2.7.1.156</ecNumber>
        <ecNumber evidence="14">2.7.7.62</ecNumber>
    </recommendedName>
</protein>
<evidence type="ECO:0000256" key="4">
    <source>
        <dbReference type="ARBA" id="ARBA00003889"/>
    </source>
</evidence>
<name>A0A450YC56_9GAMM</name>
<keyword evidence="8 14" id="KW-0169">Cobalamin biosynthesis</keyword>